<dbReference type="PRINTS" id="PR00414">
    <property type="entry name" value="PPTHIESTRASE"/>
</dbReference>
<dbReference type="PANTHER" id="PTHR11247:SF8">
    <property type="entry name" value="PALMITOYL-PROTEIN THIOESTERASE 1"/>
    <property type="match status" value="1"/>
</dbReference>
<sequence>MFQRCQTNGFVTWIKSGWLLIMVSLILMNMESMIQAASPLPVVLWHGMGDSCCFPFSMGKIEDTIRSQFNHSNIYIHSIRIGSNDAEDVENSYLMNVNKQVQMVCDTLKKDPNLQNGFNAIGFSQGSQFLRAYVQRCNQPKVHNLISIGGQHQGVYGLPKCIGVNHTLCEYVREMLDIGVYWEWIQNTLVQAEYWHDPWNEAEFIERCVFLPDINNYRAVKNETYKANLSSLNKFVMVKFLLDSFVQPIESEHFGFYKPGQDKEVVKLRDSQLYQEDWLGLKKLDLAGRLDFLEVYGDHLQFTLEWFIDNIVNPYLKN</sequence>
<dbReference type="GO" id="GO:0008474">
    <property type="term" value="F:palmitoyl-(protein) hydrolase activity"/>
    <property type="evidence" value="ECO:0007669"/>
    <property type="project" value="UniProtKB-EC"/>
</dbReference>
<accession>A0AA88KDR3</accession>
<gene>
    <name evidence="10" type="ORF">C9374_010304</name>
</gene>
<evidence type="ECO:0000256" key="2">
    <source>
        <dbReference type="ARBA" id="ARBA00012423"/>
    </source>
</evidence>
<dbReference type="EC" id="3.1.2.22" evidence="2"/>
<evidence type="ECO:0000256" key="9">
    <source>
        <dbReference type="SAM" id="SignalP"/>
    </source>
</evidence>
<dbReference type="FunFam" id="3.40.50.1820:FF:000107">
    <property type="entry name" value="Palmitoyl-protein thioesterase 1"/>
    <property type="match status" value="1"/>
</dbReference>
<evidence type="ECO:0000256" key="7">
    <source>
        <dbReference type="ARBA" id="ARBA00023180"/>
    </source>
</evidence>
<dbReference type="AlphaFoldDB" id="A0AA88KDR3"/>
<keyword evidence="4 9" id="KW-0732">Signal</keyword>
<protein>
    <recommendedName>
        <fullName evidence="3">Palmitoyl-protein thioesterase 1</fullName>
        <ecNumber evidence="2">3.1.2.22</ecNumber>
    </recommendedName>
    <alternativeName>
        <fullName evidence="8">Palmitoyl-protein hydrolase 1</fullName>
    </alternativeName>
</protein>
<dbReference type="EMBL" id="PYSW02000041">
    <property type="protein sequence ID" value="KAG2374930.1"/>
    <property type="molecule type" value="Genomic_DNA"/>
</dbReference>
<dbReference type="Proteomes" id="UP000816034">
    <property type="component" value="Unassembled WGS sequence"/>
</dbReference>
<feature type="chain" id="PRO_5041685747" description="Palmitoyl-protein thioesterase 1" evidence="9">
    <location>
        <begin position="37"/>
        <end position="318"/>
    </location>
</feature>
<dbReference type="Gene3D" id="3.40.50.1820">
    <property type="entry name" value="alpha/beta hydrolase"/>
    <property type="match status" value="1"/>
</dbReference>
<keyword evidence="5" id="KW-0378">Hydrolase</keyword>
<evidence type="ECO:0000313" key="10">
    <source>
        <dbReference type="EMBL" id="KAG2374930.1"/>
    </source>
</evidence>
<evidence type="ECO:0000256" key="5">
    <source>
        <dbReference type="ARBA" id="ARBA00022801"/>
    </source>
</evidence>
<organism evidence="10 11">
    <name type="scientific">Naegleria lovaniensis</name>
    <name type="common">Amoeba</name>
    <dbReference type="NCBI Taxonomy" id="51637"/>
    <lineage>
        <taxon>Eukaryota</taxon>
        <taxon>Discoba</taxon>
        <taxon>Heterolobosea</taxon>
        <taxon>Tetramitia</taxon>
        <taxon>Eutetramitia</taxon>
        <taxon>Vahlkampfiidae</taxon>
        <taxon>Naegleria</taxon>
    </lineage>
</organism>
<dbReference type="GO" id="GO:0006898">
    <property type="term" value="P:receptor-mediated endocytosis"/>
    <property type="evidence" value="ECO:0007669"/>
    <property type="project" value="TreeGrafter"/>
</dbReference>
<dbReference type="Pfam" id="PF02089">
    <property type="entry name" value="Palm_thioest"/>
    <property type="match status" value="1"/>
</dbReference>
<keyword evidence="7" id="KW-0325">Glycoprotein</keyword>
<reference evidence="10 11" key="1">
    <citation type="journal article" date="2018" name="BMC Genomics">
        <title>The genome of Naegleria lovaniensis, the basis for a comparative approach to unravel pathogenicity factors of the human pathogenic amoeba N. fowleri.</title>
        <authorList>
            <person name="Liechti N."/>
            <person name="Schurch N."/>
            <person name="Bruggmann R."/>
            <person name="Wittwer M."/>
        </authorList>
    </citation>
    <scope>NUCLEOTIDE SEQUENCE [LARGE SCALE GENOMIC DNA]</scope>
    <source>
        <strain evidence="10 11">ATCC 30569</strain>
    </source>
</reference>
<dbReference type="InterPro" id="IPR029058">
    <property type="entry name" value="AB_hydrolase_fold"/>
</dbReference>
<dbReference type="InterPro" id="IPR002472">
    <property type="entry name" value="Palm_thioest"/>
</dbReference>
<evidence type="ECO:0000313" key="11">
    <source>
        <dbReference type="Proteomes" id="UP000816034"/>
    </source>
</evidence>
<dbReference type="RefSeq" id="XP_044544104.1">
    <property type="nucleotide sequence ID" value="XM_044685834.1"/>
</dbReference>
<evidence type="ECO:0000256" key="6">
    <source>
        <dbReference type="ARBA" id="ARBA00023157"/>
    </source>
</evidence>
<name>A0AA88KDR3_NAELO</name>
<proteinExistence type="inferred from homology"/>
<keyword evidence="11" id="KW-1185">Reference proteome</keyword>
<comment type="similarity">
    <text evidence="1">Belongs to the palmitoyl-protein thioesterase family.</text>
</comment>
<dbReference type="GO" id="GO:0005764">
    <property type="term" value="C:lysosome"/>
    <property type="evidence" value="ECO:0007669"/>
    <property type="project" value="TreeGrafter"/>
</dbReference>
<feature type="signal peptide" evidence="9">
    <location>
        <begin position="1"/>
        <end position="36"/>
    </location>
</feature>
<keyword evidence="6" id="KW-1015">Disulfide bond</keyword>
<dbReference type="SUPFAM" id="SSF53474">
    <property type="entry name" value="alpha/beta-Hydrolases"/>
    <property type="match status" value="1"/>
</dbReference>
<dbReference type="GeneID" id="68102758"/>
<evidence type="ECO:0000256" key="8">
    <source>
        <dbReference type="ARBA" id="ARBA00031934"/>
    </source>
</evidence>
<evidence type="ECO:0000256" key="4">
    <source>
        <dbReference type="ARBA" id="ARBA00022729"/>
    </source>
</evidence>
<evidence type="ECO:0000256" key="3">
    <source>
        <dbReference type="ARBA" id="ARBA00014212"/>
    </source>
</evidence>
<evidence type="ECO:0000256" key="1">
    <source>
        <dbReference type="ARBA" id="ARBA00010758"/>
    </source>
</evidence>
<comment type="caution">
    <text evidence="10">The sequence shown here is derived from an EMBL/GenBank/DDBJ whole genome shotgun (WGS) entry which is preliminary data.</text>
</comment>
<dbReference type="PANTHER" id="PTHR11247">
    <property type="entry name" value="PALMITOYL-PROTEIN THIOESTERASE/DOLICHYLDIPHOSPHATASE 1"/>
    <property type="match status" value="1"/>
</dbReference>